<feature type="non-terminal residue" evidence="1">
    <location>
        <position position="76"/>
    </location>
</feature>
<keyword evidence="2" id="KW-1185">Reference proteome</keyword>
<protein>
    <submittedName>
        <fullName evidence="1">Uncharacterized protein</fullName>
    </submittedName>
</protein>
<comment type="caution">
    <text evidence="1">The sequence shown here is derived from an EMBL/GenBank/DDBJ whole genome shotgun (WGS) entry which is preliminary data.</text>
</comment>
<proteinExistence type="predicted"/>
<sequence>VHVARVTKGDWLFLKHLSKLEIVHGKVGDVPIVLLDENLGLSLASALVAADVLGTLLYKGDPKVSSIAKWVRKCRN</sequence>
<dbReference type="AlphaFoldDB" id="A0AAN5CYF1"/>
<gene>
    <name evidence="1" type="ORF">PMAYCL1PPCAC_22584</name>
</gene>
<organism evidence="1 2">
    <name type="scientific">Pristionchus mayeri</name>
    <dbReference type="NCBI Taxonomy" id="1317129"/>
    <lineage>
        <taxon>Eukaryota</taxon>
        <taxon>Metazoa</taxon>
        <taxon>Ecdysozoa</taxon>
        <taxon>Nematoda</taxon>
        <taxon>Chromadorea</taxon>
        <taxon>Rhabditida</taxon>
        <taxon>Rhabditina</taxon>
        <taxon>Diplogasteromorpha</taxon>
        <taxon>Diplogasteroidea</taxon>
        <taxon>Neodiplogasteridae</taxon>
        <taxon>Pristionchus</taxon>
    </lineage>
</organism>
<accession>A0AAN5CYF1</accession>
<dbReference type="EMBL" id="BTRK01000005">
    <property type="protein sequence ID" value="GMR52389.1"/>
    <property type="molecule type" value="Genomic_DNA"/>
</dbReference>
<evidence type="ECO:0000313" key="2">
    <source>
        <dbReference type="Proteomes" id="UP001328107"/>
    </source>
</evidence>
<evidence type="ECO:0000313" key="1">
    <source>
        <dbReference type="EMBL" id="GMR52389.1"/>
    </source>
</evidence>
<dbReference type="Proteomes" id="UP001328107">
    <property type="component" value="Unassembled WGS sequence"/>
</dbReference>
<name>A0AAN5CYF1_9BILA</name>
<feature type="non-terminal residue" evidence="1">
    <location>
        <position position="1"/>
    </location>
</feature>
<reference evidence="2" key="1">
    <citation type="submission" date="2022-10" db="EMBL/GenBank/DDBJ databases">
        <title>Genome assembly of Pristionchus species.</title>
        <authorList>
            <person name="Yoshida K."/>
            <person name="Sommer R.J."/>
        </authorList>
    </citation>
    <scope>NUCLEOTIDE SEQUENCE [LARGE SCALE GENOMIC DNA]</scope>
    <source>
        <strain evidence="2">RS5460</strain>
    </source>
</reference>